<evidence type="ECO:0000313" key="3">
    <source>
        <dbReference type="Proteomes" id="UP000265692"/>
    </source>
</evidence>
<dbReference type="AlphaFoldDB" id="A0A396SBE7"/>
<accession>A0A396SBE7</accession>
<evidence type="ECO:0000259" key="1">
    <source>
        <dbReference type="Pfam" id="PF05709"/>
    </source>
</evidence>
<dbReference type="RefSeq" id="WP_118875729.1">
    <property type="nucleotide sequence ID" value="NZ_QWEI01000002.1"/>
</dbReference>
<feature type="domain" description="Siphovirus-type tail component RIFT-related" evidence="1">
    <location>
        <begin position="12"/>
        <end position="125"/>
    </location>
</feature>
<dbReference type="InterPro" id="IPR008841">
    <property type="entry name" value="Siphovirus-type_tail_N"/>
</dbReference>
<keyword evidence="3" id="KW-1185">Reference proteome</keyword>
<comment type="caution">
    <text evidence="2">The sequence shown here is derived from an EMBL/GenBank/DDBJ whole genome shotgun (WGS) entry which is preliminary data.</text>
</comment>
<sequence length="133" mass="15183">MNDGVTFNNKHCSALELELLESSRPLLAENKDTFEELPHLSGSILIPDNSKRDIEVTATFLLSTLAGESFNDACRRIAAWLNVTTWSRLIFDDDPNYYYQAKPIGMIDREQITRNDGQFTVTFRCHPEMKVVV</sequence>
<dbReference type="EMBL" id="QWEI01000002">
    <property type="protein sequence ID" value="RHW38698.1"/>
    <property type="molecule type" value="Genomic_DNA"/>
</dbReference>
<dbReference type="InterPro" id="IPR006520">
    <property type="entry name" value="Dit_BPSPP_N"/>
</dbReference>
<reference evidence="2 3" key="1">
    <citation type="submission" date="2018-08" db="EMBL/GenBank/DDBJ databases">
        <title>Lysinibacillus sp. YLB-03 draft genome sequence.</title>
        <authorList>
            <person name="Yu L."/>
        </authorList>
    </citation>
    <scope>NUCLEOTIDE SEQUENCE [LARGE SCALE GENOMIC DNA]</scope>
    <source>
        <strain evidence="2 3">YLB-03</strain>
    </source>
</reference>
<evidence type="ECO:0000313" key="2">
    <source>
        <dbReference type="EMBL" id="RHW38698.1"/>
    </source>
</evidence>
<name>A0A396SBE7_9BACL</name>
<dbReference type="Pfam" id="PF05709">
    <property type="entry name" value="Sipho_tail"/>
    <property type="match status" value="1"/>
</dbReference>
<protein>
    <recommendedName>
        <fullName evidence="1">Siphovirus-type tail component RIFT-related domain-containing protein</fullName>
    </recommendedName>
</protein>
<proteinExistence type="predicted"/>
<gene>
    <name evidence="2" type="ORF">D1B33_07440</name>
</gene>
<dbReference type="Proteomes" id="UP000265692">
    <property type="component" value="Unassembled WGS sequence"/>
</dbReference>
<dbReference type="Gene3D" id="2.40.30.200">
    <property type="match status" value="1"/>
</dbReference>
<dbReference type="NCBIfam" id="TIGR01633">
    <property type="entry name" value="phi3626_gp14_N"/>
    <property type="match status" value="1"/>
</dbReference>
<dbReference type="OrthoDB" id="3078561at2"/>
<organism evidence="2 3">
    <name type="scientific">Ureibacillus yapensis</name>
    <dbReference type="NCBI Taxonomy" id="2304605"/>
    <lineage>
        <taxon>Bacteria</taxon>
        <taxon>Bacillati</taxon>
        <taxon>Bacillota</taxon>
        <taxon>Bacilli</taxon>
        <taxon>Bacillales</taxon>
        <taxon>Caryophanaceae</taxon>
        <taxon>Ureibacillus</taxon>
    </lineage>
</organism>